<organism evidence="3 4">
    <name type="scientific">Psychrobacter arcticus (strain DSM 17307 / VKM B-2377 / 273-4)</name>
    <dbReference type="NCBI Taxonomy" id="259536"/>
    <lineage>
        <taxon>Bacteria</taxon>
        <taxon>Pseudomonadati</taxon>
        <taxon>Pseudomonadota</taxon>
        <taxon>Gammaproteobacteria</taxon>
        <taxon>Moraxellales</taxon>
        <taxon>Moraxellaceae</taxon>
        <taxon>Psychrobacter</taxon>
    </lineage>
</organism>
<dbReference type="Gene3D" id="1.10.10.60">
    <property type="entry name" value="Homeodomain-like"/>
    <property type="match status" value="1"/>
</dbReference>
<dbReference type="SUPFAM" id="SSF46689">
    <property type="entry name" value="Homeodomain-like"/>
    <property type="match status" value="1"/>
</dbReference>
<sequence>MTKKIRTYSAAFKAEAVKKIADNNGNVSATAKQLGIAMQTLSNWQNKANEGKLIGTKQYDPELMAIIEENKRLKHDLKVAQEERDILKKATAYFANEER</sequence>
<dbReference type="InterPro" id="IPR002514">
    <property type="entry name" value="Transposase_8"/>
</dbReference>
<dbReference type="HOGENOM" id="CLU_027402_33_0_6"/>
<comment type="similarity">
    <text evidence="1">Belongs to the transposase 8 family.</text>
</comment>
<dbReference type="AlphaFoldDB" id="Q4FU05"/>
<dbReference type="Proteomes" id="UP000000546">
    <property type="component" value="Chromosome"/>
</dbReference>
<feature type="coiled-coil region" evidence="2">
    <location>
        <begin position="63"/>
        <end position="90"/>
    </location>
</feature>
<dbReference type="EMBL" id="CP000082">
    <property type="protein sequence ID" value="AAZ18503.1"/>
    <property type="molecule type" value="Genomic_DNA"/>
</dbReference>
<reference evidence="3 4" key="1">
    <citation type="journal article" date="2010" name="Appl. Environ. Microbiol.">
        <title>The genome sequence of Psychrobacter arcticus 273-4, a psychroactive Siberian permafrost bacterium, reveals mechanisms for adaptation to low-temperature growth.</title>
        <authorList>
            <person name="Ayala-del-Rio H.L."/>
            <person name="Chain P.S."/>
            <person name="Grzymski J.J."/>
            <person name="Ponder M.A."/>
            <person name="Ivanova N."/>
            <person name="Bergholz P.W."/>
            <person name="Di Bartolo G."/>
            <person name="Hauser L."/>
            <person name="Land M."/>
            <person name="Bakermans C."/>
            <person name="Rodrigues D."/>
            <person name="Klappenbach J."/>
            <person name="Zarka D."/>
            <person name="Larimer F."/>
            <person name="Richardson P."/>
            <person name="Murray A."/>
            <person name="Thomashow M."/>
            <person name="Tiedje J.M."/>
        </authorList>
    </citation>
    <scope>NUCLEOTIDE SEQUENCE [LARGE SCALE GENOMIC DNA]</scope>
    <source>
        <strain evidence="4">DSM 17307 / VKM B-2377 / 273-4</strain>
    </source>
</reference>
<gene>
    <name evidence="3" type="ordered locus">Psyc_0644</name>
</gene>
<dbReference type="STRING" id="259536.Psyc_0644"/>
<evidence type="ECO:0000256" key="1">
    <source>
        <dbReference type="ARBA" id="ARBA00009964"/>
    </source>
</evidence>
<keyword evidence="4" id="KW-1185">Reference proteome</keyword>
<proteinExistence type="inferred from homology"/>
<name>Q4FU05_PSYA2</name>
<evidence type="ECO:0000313" key="4">
    <source>
        <dbReference type="Proteomes" id="UP000000546"/>
    </source>
</evidence>
<dbReference type="eggNOG" id="COG2963">
    <property type="taxonomic scope" value="Bacteria"/>
</dbReference>
<evidence type="ECO:0000313" key="3">
    <source>
        <dbReference type="EMBL" id="AAZ18503.1"/>
    </source>
</evidence>
<dbReference type="InterPro" id="IPR009057">
    <property type="entry name" value="Homeodomain-like_sf"/>
</dbReference>
<dbReference type="GO" id="GO:0004803">
    <property type="term" value="F:transposase activity"/>
    <property type="evidence" value="ECO:0007669"/>
    <property type="project" value="InterPro"/>
</dbReference>
<dbReference type="Pfam" id="PF01527">
    <property type="entry name" value="HTH_Tnp_1"/>
    <property type="match status" value="1"/>
</dbReference>
<dbReference type="GO" id="GO:0003677">
    <property type="term" value="F:DNA binding"/>
    <property type="evidence" value="ECO:0007669"/>
    <property type="project" value="InterPro"/>
</dbReference>
<dbReference type="GO" id="GO:0006313">
    <property type="term" value="P:DNA transposition"/>
    <property type="evidence" value="ECO:0007669"/>
    <property type="project" value="InterPro"/>
</dbReference>
<dbReference type="KEGG" id="par:Psyc_0644"/>
<evidence type="ECO:0000256" key="2">
    <source>
        <dbReference type="SAM" id="Coils"/>
    </source>
</evidence>
<keyword evidence="2" id="KW-0175">Coiled coil</keyword>
<accession>Q4FU05</accession>
<protein>
    <submittedName>
        <fullName evidence="3">Putative transposase OrfA, IS3/IS911family</fullName>
    </submittedName>
</protein>